<dbReference type="InterPro" id="IPR015424">
    <property type="entry name" value="PyrdxlP-dep_Trfase"/>
</dbReference>
<dbReference type="Gene3D" id="3.40.640.10">
    <property type="entry name" value="Type I PLP-dependent aspartate aminotransferase-like (Major domain)"/>
    <property type="match status" value="1"/>
</dbReference>
<name>A0ABW2V5W6_9BACL</name>
<sequence length="402" mass="43977">MIRSIGSERMRRTGAAIFAEVAAWKAEAVRAGLDVIDLSIGSPDRPPSERVRRKLAEAVMRPDAYGYPSSQGSTAFRRTAARWMKHRFGVELDPDSEIVALMGSQDGLAHAAVALTDPGDPVLVPDPGYPIYTAGVILAGAVPVHVPLRPENGFLPDLAAIPDEVRKRARYMLLNYPGNPLSVVADESFFRHWLAFSEETGIPLLHDLAYSEMAFDGIRPKSLLELPGAIERAAEFHSLSKSFNMAGCRIGFLAGNREIVAALKSVKSNVDYGVFGPIQEAAIEALEEDMEGASEPVAPLYERRRNVLVAALREGGWIFDPPQATMFLWAPVPEGWTSRQISREILENTGVAVVPGDAFGPLGEGCVRIALVQEEERLAEAGRRLARFWRERIIDRGMPGGR</sequence>
<comment type="similarity">
    <text evidence="4">Belongs to the class-I pyridoxal-phosphate-dependent aminotransferase family.</text>
</comment>
<accession>A0ABW2V5W6</accession>
<dbReference type="EC" id="2.6.1.-" evidence="4"/>
<comment type="caution">
    <text evidence="6">The sequence shown here is derived from an EMBL/GenBank/DDBJ whole genome shotgun (WGS) entry which is preliminary data.</text>
</comment>
<dbReference type="PANTHER" id="PTHR42832">
    <property type="entry name" value="AMINO ACID AMINOTRANSFERASE"/>
    <property type="match status" value="1"/>
</dbReference>
<evidence type="ECO:0000256" key="4">
    <source>
        <dbReference type="RuleBase" id="RU000481"/>
    </source>
</evidence>
<dbReference type="InterPro" id="IPR015422">
    <property type="entry name" value="PyrdxlP-dep_Trfase_small"/>
</dbReference>
<evidence type="ECO:0000259" key="5">
    <source>
        <dbReference type="Pfam" id="PF00155"/>
    </source>
</evidence>
<comment type="cofactor">
    <cofactor evidence="1 4">
        <name>pyridoxal 5'-phosphate</name>
        <dbReference type="ChEBI" id="CHEBI:597326"/>
    </cofactor>
</comment>
<dbReference type="InterPro" id="IPR004839">
    <property type="entry name" value="Aminotransferase_I/II_large"/>
</dbReference>
<organism evidence="6 7">
    <name type="scientific">Paenibacillus thermoaerophilus</name>
    <dbReference type="NCBI Taxonomy" id="1215385"/>
    <lineage>
        <taxon>Bacteria</taxon>
        <taxon>Bacillati</taxon>
        <taxon>Bacillota</taxon>
        <taxon>Bacilli</taxon>
        <taxon>Bacillales</taxon>
        <taxon>Paenibacillaceae</taxon>
        <taxon>Paenibacillus</taxon>
    </lineage>
</organism>
<dbReference type="PANTHER" id="PTHR42832:SF3">
    <property type="entry name" value="L-GLUTAMINE--4-(METHYLSULFANYL)-2-OXOBUTANOATE AMINOTRANSFERASE"/>
    <property type="match status" value="1"/>
</dbReference>
<dbReference type="SUPFAM" id="SSF53383">
    <property type="entry name" value="PLP-dependent transferases"/>
    <property type="match status" value="1"/>
</dbReference>
<dbReference type="PROSITE" id="PS00105">
    <property type="entry name" value="AA_TRANSFER_CLASS_1"/>
    <property type="match status" value="1"/>
</dbReference>
<dbReference type="InterPro" id="IPR050881">
    <property type="entry name" value="LL-DAP_aminotransferase"/>
</dbReference>
<dbReference type="InterPro" id="IPR015421">
    <property type="entry name" value="PyrdxlP-dep_Trfase_major"/>
</dbReference>
<protein>
    <recommendedName>
        <fullName evidence="4">Aminotransferase</fullName>
        <ecNumber evidence="4">2.6.1.-</ecNumber>
    </recommendedName>
</protein>
<keyword evidence="3 4" id="KW-0808">Transferase</keyword>
<dbReference type="EMBL" id="JBHTGQ010000018">
    <property type="protein sequence ID" value="MFC7749972.1"/>
    <property type="molecule type" value="Genomic_DNA"/>
</dbReference>
<proteinExistence type="inferred from homology"/>
<evidence type="ECO:0000313" key="6">
    <source>
        <dbReference type="EMBL" id="MFC7749972.1"/>
    </source>
</evidence>
<keyword evidence="2 4" id="KW-0032">Aminotransferase</keyword>
<dbReference type="Proteomes" id="UP001596528">
    <property type="component" value="Unassembled WGS sequence"/>
</dbReference>
<feature type="domain" description="Aminotransferase class I/classII large" evidence="5">
    <location>
        <begin position="34"/>
        <end position="381"/>
    </location>
</feature>
<dbReference type="GO" id="GO:0008483">
    <property type="term" value="F:transaminase activity"/>
    <property type="evidence" value="ECO:0007669"/>
    <property type="project" value="UniProtKB-KW"/>
</dbReference>
<reference evidence="7" key="1">
    <citation type="journal article" date="2019" name="Int. J. Syst. Evol. Microbiol.">
        <title>The Global Catalogue of Microorganisms (GCM) 10K type strain sequencing project: providing services to taxonomists for standard genome sequencing and annotation.</title>
        <authorList>
            <consortium name="The Broad Institute Genomics Platform"/>
            <consortium name="The Broad Institute Genome Sequencing Center for Infectious Disease"/>
            <person name="Wu L."/>
            <person name="Ma J."/>
        </authorList>
    </citation>
    <scope>NUCLEOTIDE SEQUENCE [LARGE SCALE GENOMIC DNA]</scope>
    <source>
        <strain evidence="7">JCM 18657</strain>
    </source>
</reference>
<evidence type="ECO:0000256" key="2">
    <source>
        <dbReference type="ARBA" id="ARBA00022576"/>
    </source>
</evidence>
<dbReference type="InterPro" id="IPR004838">
    <property type="entry name" value="NHTrfase_class1_PyrdxlP-BS"/>
</dbReference>
<dbReference type="CDD" id="cd00609">
    <property type="entry name" value="AAT_like"/>
    <property type="match status" value="1"/>
</dbReference>
<dbReference type="Gene3D" id="3.90.1150.10">
    <property type="entry name" value="Aspartate Aminotransferase, domain 1"/>
    <property type="match status" value="1"/>
</dbReference>
<keyword evidence="7" id="KW-1185">Reference proteome</keyword>
<gene>
    <name evidence="6" type="ORF">ACFQWB_08455</name>
</gene>
<dbReference type="Pfam" id="PF00155">
    <property type="entry name" value="Aminotran_1_2"/>
    <property type="match status" value="1"/>
</dbReference>
<evidence type="ECO:0000256" key="3">
    <source>
        <dbReference type="ARBA" id="ARBA00022679"/>
    </source>
</evidence>
<evidence type="ECO:0000313" key="7">
    <source>
        <dbReference type="Proteomes" id="UP001596528"/>
    </source>
</evidence>
<evidence type="ECO:0000256" key="1">
    <source>
        <dbReference type="ARBA" id="ARBA00001933"/>
    </source>
</evidence>
<dbReference type="RefSeq" id="WP_138788257.1">
    <property type="nucleotide sequence ID" value="NZ_JBHTGQ010000018.1"/>
</dbReference>